<organism evidence="2 3">
    <name type="scientific">Acetitomaculum ruminis DSM 5522</name>
    <dbReference type="NCBI Taxonomy" id="1120918"/>
    <lineage>
        <taxon>Bacteria</taxon>
        <taxon>Bacillati</taxon>
        <taxon>Bacillota</taxon>
        <taxon>Clostridia</taxon>
        <taxon>Lachnospirales</taxon>
        <taxon>Lachnospiraceae</taxon>
        <taxon>Acetitomaculum</taxon>
    </lineage>
</organism>
<evidence type="ECO:0000313" key="3">
    <source>
        <dbReference type="Proteomes" id="UP000198838"/>
    </source>
</evidence>
<feature type="transmembrane region" description="Helical" evidence="1">
    <location>
        <begin position="73"/>
        <end position="97"/>
    </location>
</feature>
<dbReference type="STRING" id="1120918.SAMN05216249_11040"/>
<dbReference type="AlphaFoldDB" id="A0A1I0YKT7"/>
<reference evidence="2 3" key="1">
    <citation type="submission" date="2016-10" db="EMBL/GenBank/DDBJ databases">
        <authorList>
            <person name="de Groot N.N."/>
        </authorList>
    </citation>
    <scope>NUCLEOTIDE SEQUENCE [LARGE SCALE GENOMIC DNA]</scope>
    <source>
        <strain evidence="2 3">DSM 5522</strain>
    </source>
</reference>
<keyword evidence="1" id="KW-0812">Transmembrane</keyword>
<keyword evidence="1" id="KW-1133">Transmembrane helix</keyword>
<keyword evidence="1" id="KW-0472">Membrane</keyword>
<dbReference type="EMBL" id="FOJY01000010">
    <property type="protein sequence ID" value="SFB13070.1"/>
    <property type="molecule type" value="Genomic_DNA"/>
</dbReference>
<evidence type="ECO:0000313" key="2">
    <source>
        <dbReference type="EMBL" id="SFB13070.1"/>
    </source>
</evidence>
<accession>A0A1I0YKT7</accession>
<protein>
    <submittedName>
        <fullName evidence="2">Uncharacterized protein</fullName>
    </submittedName>
</protein>
<dbReference type="Proteomes" id="UP000198838">
    <property type="component" value="Unassembled WGS sequence"/>
</dbReference>
<keyword evidence="3" id="KW-1185">Reference proteome</keyword>
<dbReference type="RefSeq" id="WP_092872462.1">
    <property type="nucleotide sequence ID" value="NZ_FOJY01000010.1"/>
</dbReference>
<sequence length="131" mass="15301">MINKNKVRLMVSMEAIEQNKEGKESLAVCEYRRRDYIGLNMIFTFIFSVFAFGIALLLFFLCKMEYIFDNFDISLITGGGIAVIMLYFLFLIVCEIVTYKIASDRYQEATRMSSRYQKCLKKLADSYKAKE</sequence>
<proteinExistence type="predicted"/>
<evidence type="ECO:0000256" key="1">
    <source>
        <dbReference type="SAM" id="Phobius"/>
    </source>
</evidence>
<dbReference type="OrthoDB" id="1778612at2"/>
<name>A0A1I0YKT7_9FIRM</name>
<feature type="transmembrane region" description="Helical" evidence="1">
    <location>
        <begin position="41"/>
        <end position="61"/>
    </location>
</feature>
<gene>
    <name evidence="2" type="ORF">SAMN05216249_11040</name>
</gene>